<dbReference type="RefSeq" id="WP_169409667.1">
    <property type="nucleotide sequence ID" value="NZ_JAAXKZ010000002.1"/>
</dbReference>
<reference evidence="2 3" key="1">
    <citation type="submission" date="2020-04" db="EMBL/GenBank/DDBJ databases">
        <authorList>
            <person name="Klaysubun C."/>
            <person name="Duangmal K."/>
            <person name="Lipun K."/>
        </authorList>
    </citation>
    <scope>NUCLEOTIDE SEQUENCE [LARGE SCALE GENOMIC DNA]</scope>
    <source>
        <strain evidence="2 3">DSM 45300</strain>
    </source>
</reference>
<dbReference type="CDD" id="cd01097">
    <property type="entry name" value="Tetrahydromethanopterin_reductase"/>
    <property type="match status" value="1"/>
</dbReference>
<organism evidence="2 3">
    <name type="scientific">Pseudonocardia bannensis</name>
    <dbReference type="NCBI Taxonomy" id="630973"/>
    <lineage>
        <taxon>Bacteria</taxon>
        <taxon>Bacillati</taxon>
        <taxon>Actinomycetota</taxon>
        <taxon>Actinomycetes</taxon>
        <taxon>Pseudonocardiales</taxon>
        <taxon>Pseudonocardiaceae</taxon>
        <taxon>Pseudonocardia</taxon>
    </lineage>
</organism>
<dbReference type="SUPFAM" id="SSF51679">
    <property type="entry name" value="Bacterial luciferase-like"/>
    <property type="match status" value="1"/>
</dbReference>
<keyword evidence="2" id="KW-0560">Oxidoreductase</keyword>
<dbReference type="InterPro" id="IPR011251">
    <property type="entry name" value="Luciferase-like_dom"/>
</dbReference>
<name>A0A848DC91_9PSEU</name>
<feature type="domain" description="Luciferase-like" evidence="1">
    <location>
        <begin position="18"/>
        <end position="320"/>
    </location>
</feature>
<protein>
    <submittedName>
        <fullName evidence="2">TIGR03617 family F420-dependent LLM class oxidoreductase</fullName>
        <ecNumber evidence="2">1.-.-.-</ecNumber>
    </submittedName>
</protein>
<dbReference type="Gene3D" id="3.20.20.30">
    <property type="entry name" value="Luciferase-like domain"/>
    <property type="match status" value="1"/>
</dbReference>
<dbReference type="GO" id="GO:0016705">
    <property type="term" value="F:oxidoreductase activity, acting on paired donors, with incorporation or reduction of molecular oxygen"/>
    <property type="evidence" value="ECO:0007669"/>
    <property type="project" value="InterPro"/>
</dbReference>
<evidence type="ECO:0000313" key="2">
    <source>
        <dbReference type="EMBL" id="NMH90166.1"/>
    </source>
</evidence>
<dbReference type="InterPro" id="IPR036661">
    <property type="entry name" value="Luciferase-like_sf"/>
</dbReference>
<evidence type="ECO:0000313" key="3">
    <source>
        <dbReference type="Proteomes" id="UP000586918"/>
    </source>
</evidence>
<keyword evidence="3" id="KW-1185">Reference proteome</keyword>
<comment type="caution">
    <text evidence="2">The sequence shown here is derived from an EMBL/GenBank/DDBJ whole genome shotgun (WGS) entry which is preliminary data.</text>
</comment>
<accession>A0A848DC91</accession>
<dbReference type="PANTHER" id="PTHR43244">
    <property type="match status" value="1"/>
</dbReference>
<evidence type="ECO:0000259" key="1">
    <source>
        <dbReference type="Pfam" id="PF00296"/>
    </source>
</evidence>
<dbReference type="InterPro" id="IPR050564">
    <property type="entry name" value="F420-G6PD/mer"/>
</dbReference>
<dbReference type="Pfam" id="PF00296">
    <property type="entry name" value="Bac_luciferase"/>
    <property type="match status" value="1"/>
</dbReference>
<proteinExistence type="predicted"/>
<dbReference type="InterPro" id="IPR019919">
    <property type="entry name" value="Lucif-like_OxRdtase_MSMEG_2256"/>
</dbReference>
<dbReference type="EC" id="1.-.-.-" evidence="2"/>
<dbReference type="AlphaFoldDB" id="A0A848DC91"/>
<gene>
    <name evidence="2" type="ORF">HF519_00840</name>
</gene>
<dbReference type="Proteomes" id="UP000586918">
    <property type="component" value="Unassembled WGS sequence"/>
</dbReference>
<dbReference type="PANTHER" id="PTHR43244:SF2">
    <property type="entry name" value="CONSERVED HYPOTHETICAL ALANINE AND PROLINE-RICH PROTEIN"/>
    <property type="match status" value="1"/>
</dbReference>
<dbReference type="EMBL" id="JAAXKZ010000002">
    <property type="protein sequence ID" value="NMH90166.1"/>
    <property type="molecule type" value="Genomic_DNA"/>
</dbReference>
<sequence>MRVETHLPLGKVDPGIRAAEISLDLTTVGAQAELVERLGFDGLVLTETKEDPFVVMAVGADRTERLRLTTAVAIAFPRSPTVTAMTAWTLARLSRGRFTLGLGTQVKGHIERRYGMRWSAPGPWIREYVDAVRAVWRTWQEGVPLDHRGEHYQLTLMNPLFDPGPIEHPDIPVHLAAVRPGMARIGGQVADGVRPHPICTRAYLEDVLRPAVDAGATSRGRAPEDVEVVASPLIVTAPNETELAKKVSDVRARISFYASTRTYRPVFSHHGWDDIVEQLSTLSREQRWDEMEALVTDEMVHTIGVVGTYDEIAEKVWRRYEGVCSAVEFSLPVHGPEDHERLAEAVRAVQRGF</sequence>
<dbReference type="NCBIfam" id="TIGR03617">
    <property type="entry name" value="F420_MSMEG_2256"/>
    <property type="match status" value="1"/>
</dbReference>